<dbReference type="PANTHER" id="PTHR24410:SF23">
    <property type="entry name" value="BTB DOMAIN-CONTAINING PROTEIN-RELATED"/>
    <property type="match status" value="1"/>
</dbReference>
<evidence type="ECO:0000313" key="2">
    <source>
        <dbReference type="EMBL" id="NDV31860.1"/>
    </source>
</evidence>
<dbReference type="Gene3D" id="3.30.710.10">
    <property type="entry name" value="Potassium Channel Kv1.1, Chain A"/>
    <property type="match status" value="1"/>
</dbReference>
<evidence type="ECO:0000259" key="1">
    <source>
        <dbReference type="PROSITE" id="PS50097"/>
    </source>
</evidence>
<dbReference type="InterPro" id="IPR011333">
    <property type="entry name" value="SKP1/BTB/POZ_sf"/>
</dbReference>
<protein>
    <recommendedName>
        <fullName evidence="1">BTB domain-containing protein</fullName>
    </recommendedName>
</protein>
<dbReference type="Pfam" id="PF00651">
    <property type="entry name" value="BTB"/>
    <property type="match status" value="1"/>
</dbReference>
<dbReference type="InterPro" id="IPR011705">
    <property type="entry name" value="BACK"/>
</dbReference>
<dbReference type="InterPro" id="IPR000210">
    <property type="entry name" value="BTB/POZ_dom"/>
</dbReference>
<accession>A0A6B2L4I3</accession>
<reference evidence="2" key="1">
    <citation type="journal article" date="2020" name="J. Eukaryot. Microbiol.">
        <title>De novo Sequencing, Assembly and Annotation of the Transcriptome for the Free-Living Testate Amoeba Arcella intermedia.</title>
        <authorList>
            <person name="Ribeiro G.M."/>
            <person name="Porfirio-Sousa A.L."/>
            <person name="Maurer-Alcala X.X."/>
            <person name="Katz L.A."/>
            <person name="Lahr D.J.G."/>
        </authorList>
    </citation>
    <scope>NUCLEOTIDE SEQUENCE</scope>
</reference>
<organism evidence="2">
    <name type="scientific">Arcella intermedia</name>
    <dbReference type="NCBI Taxonomy" id="1963864"/>
    <lineage>
        <taxon>Eukaryota</taxon>
        <taxon>Amoebozoa</taxon>
        <taxon>Tubulinea</taxon>
        <taxon>Elardia</taxon>
        <taxon>Arcellinida</taxon>
        <taxon>Sphaerothecina</taxon>
        <taxon>Arcellidae</taxon>
        <taxon>Arcella</taxon>
    </lineage>
</organism>
<dbReference type="PROSITE" id="PS50097">
    <property type="entry name" value="BTB"/>
    <property type="match status" value="1"/>
</dbReference>
<dbReference type="InterPro" id="IPR051481">
    <property type="entry name" value="BTB-POZ/Galectin-3-binding"/>
</dbReference>
<dbReference type="Gene3D" id="1.25.40.420">
    <property type="match status" value="1"/>
</dbReference>
<name>A0A6B2L4I3_9EUKA</name>
<dbReference type="SUPFAM" id="SSF54695">
    <property type="entry name" value="POZ domain"/>
    <property type="match status" value="1"/>
</dbReference>
<dbReference type="EMBL" id="GIBP01002891">
    <property type="protein sequence ID" value="NDV31860.1"/>
    <property type="molecule type" value="Transcribed_RNA"/>
</dbReference>
<proteinExistence type="predicted"/>
<sequence>MKDISGLVDLKELSDVCLVVGDKRIYANKAILAIRSPVFKSMLFGSFGEAQKKEVAINDPHITFNAFQTFILFVYSGKIEVTPENVLVIMYLAKKYQFNQLSQHCSSCLTKWVNKENALELWSSADLIDDPTISQHCESIVLKNAKELLPTANVSILQHSTILKILSSEDINADEITLFQFAQKCISQYPQSSKQFLSLIRLPQISVKDLFEIVKPTNLFSIEDYMEAVEYNHFPQSFPSSPTKFKKRGNSHREISFTYQSPYDKNGIMYYLGTNKKTSDWKNPHLLGEVQCSVSGVGSGKIEEVVGDNSKYNFHTKNEPSSYIMVDLLKYSVKPNYYTVSYYNGGSKNKPQNWKLEGRQEGSKEWICLKTHQNDTSFGAEGVTFNGIGVSWPLSTPHFFDAFKLTSTGLSSSASNYLLMKGFEVYGVLKPSN</sequence>
<dbReference type="PANTHER" id="PTHR24410">
    <property type="entry name" value="HL07962P-RELATED"/>
    <property type="match status" value="1"/>
</dbReference>
<feature type="domain" description="BTB" evidence="1">
    <location>
        <begin position="14"/>
        <end position="83"/>
    </location>
</feature>
<dbReference type="SMART" id="SM00225">
    <property type="entry name" value="BTB"/>
    <property type="match status" value="1"/>
</dbReference>
<dbReference type="Pfam" id="PF07707">
    <property type="entry name" value="BACK"/>
    <property type="match status" value="1"/>
</dbReference>
<dbReference type="AlphaFoldDB" id="A0A6B2L4I3"/>
<dbReference type="CDD" id="cd18186">
    <property type="entry name" value="BTB_POZ_ZBTB_KLHL-like"/>
    <property type="match status" value="1"/>
</dbReference>
<dbReference type="SMART" id="SM00875">
    <property type="entry name" value="BACK"/>
    <property type="match status" value="1"/>
</dbReference>